<dbReference type="EMBL" id="JBHMCA010000066">
    <property type="protein sequence ID" value="MFB9449383.1"/>
    <property type="molecule type" value="Genomic_DNA"/>
</dbReference>
<dbReference type="SUPFAM" id="SSF48498">
    <property type="entry name" value="Tetracyclin repressor-like, C-terminal domain"/>
    <property type="match status" value="1"/>
</dbReference>
<feature type="domain" description="HTH tetR-type" evidence="5">
    <location>
        <begin position="14"/>
        <end position="73"/>
    </location>
</feature>
<dbReference type="InterPro" id="IPR049445">
    <property type="entry name" value="TetR_SbtR-like_C"/>
</dbReference>
<dbReference type="PANTHER" id="PTHR30055:SF234">
    <property type="entry name" value="HTH-TYPE TRANSCRIPTIONAL REGULATOR BETI"/>
    <property type="match status" value="1"/>
</dbReference>
<evidence type="ECO:0000256" key="3">
    <source>
        <dbReference type="ARBA" id="ARBA00023163"/>
    </source>
</evidence>
<dbReference type="SUPFAM" id="SSF46689">
    <property type="entry name" value="Homeodomain-like"/>
    <property type="match status" value="1"/>
</dbReference>
<keyword evidence="2 4" id="KW-0238">DNA-binding</keyword>
<dbReference type="Pfam" id="PF21597">
    <property type="entry name" value="TetR_C_43"/>
    <property type="match status" value="1"/>
</dbReference>
<evidence type="ECO:0000313" key="6">
    <source>
        <dbReference type="EMBL" id="MFB9449383.1"/>
    </source>
</evidence>
<keyword evidence="3" id="KW-0804">Transcription</keyword>
<dbReference type="InterPro" id="IPR050109">
    <property type="entry name" value="HTH-type_TetR-like_transc_reg"/>
</dbReference>
<gene>
    <name evidence="6" type="ORF">ACFFTR_40435</name>
</gene>
<dbReference type="InterPro" id="IPR036271">
    <property type="entry name" value="Tet_transcr_reg_TetR-rel_C_sf"/>
</dbReference>
<comment type="caution">
    <text evidence="6">The sequence shown here is derived from an EMBL/GenBank/DDBJ whole genome shotgun (WGS) entry which is preliminary data.</text>
</comment>
<dbReference type="InterPro" id="IPR001647">
    <property type="entry name" value="HTH_TetR"/>
</dbReference>
<dbReference type="PRINTS" id="PR00455">
    <property type="entry name" value="HTHTETR"/>
</dbReference>
<reference evidence="6 7" key="1">
    <citation type="submission" date="2024-09" db="EMBL/GenBank/DDBJ databases">
        <authorList>
            <person name="Sun Q."/>
            <person name="Mori K."/>
        </authorList>
    </citation>
    <scope>NUCLEOTIDE SEQUENCE [LARGE SCALE GENOMIC DNA]</scope>
    <source>
        <strain evidence="6 7">JCM 3307</strain>
    </source>
</reference>
<dbReference type="InterPro" id="IPR009057">
    <property type="entry name" value="Homeodomain-like_sf"/>
</dbReference>
<evidence type="ECO:0000256" key="2">
    <source>
        <dbReference type="ARBA" id="ARBA00023125"/>
    </source>
</evidence>
<dbReference type="PROSITE" id="PS50977">
    <property type="entry name" value="HTH_TETR_2"/>
    <property type="match status" value="1"/>
</dbReference>
<dbReference type="Pfam" id="PF00440">
    <property type="entry name" value="TetR_N"/>
    <property type="match status" value="1"/>
</dbReference>
<organism evidence="6 7">
    <name type="scientific">Dactylosporangium vinaceum</name>
    <dbReference type="NCBI Taxonomy" id="53362"/>
    <lineage>
        <taxon>Bacteria</taxon>
        <taxon>Bacillati</taxon>
        <taxon>Actinomycetota</taxon>
        <taxon>Actinomycetes</taxon>
        <taxon>Micromonosporales</taxon>
        <taxon>Micromonosporaceae</taxon>
        <taxon>Dactylosporangium</taxon>
    </lineage>
</organism>
<name>A0ABV5MKJ8_9ACTN</name>
<feature type="DNA-binding region" description="H-T-H motif" evidence="4">
    <location>
        <begin position="36"/>
        <end position="55"/>
    </location>
</feature>
<evidence type="ECO:0000313" key="7">
    <source>
        <dbReference type="Proteomes" id="UP001589608"/>
    </source>
</evidence>
<evidence type="ECO:0000259" key="5">
    <source>
        <dbReference type="PROSITE" id="PS50977"/>
    </source>
</evidence>
<dbReference type="Gene3D" id="1.10.357.10">
    <property type="entry name" value="Tetracycline Repressor, domain 2"/>
    <property type="match status" value="1"/>
</dbReference>
<evidence type="ECO:0000256" key="1">
    <source>
        <dbReference type="ARBA" id="ARBA00023015"/>
    </source>
</evidence>
<protein>
    <submittedName>
        <fullName evidence="6">TetR/AcrR family transcriptional regulator</fullName>
    </submittedName>
</protein>
<proteinExistence type="predicted"/>
<accession>A0ABV5MKJ8</accession>
<dbReference type="Proteomes" id="UP001589608">
    <property type="component" value="Unassembled WGS sequence"/>
</dbReference>
<evidence type="ECO:0000256" key="4">
    <source>
        <dbReference type="PROSITE-ProRule" id="PRU00335"/>
    </source>
</evidence>
<sequence>MPQPPPAARRPDAERNRAKILAAARAAFADARLDVSMAEVSRRAGVGMATLYRNFPGKRELLEALYNEETDSVCAAAATVPGATPGERLRAWLDEFFTFFSNKRHIAASLLEHTDRADPLFTGNRARVTAAGAPLLAAAQHSGEIRRDLSIDQILDLVHAIAAIQADTAYVTPILRAALRGLESREEPTNR</sequence>
<keyword evidence="1" id="KW-0805">Transcription regulation</keyword>
<dbReference type="PANTHER" id="PTHR30055">
    <property type="entry name" value="HTH-TYPE TRANSCRIPTIONAL REGULATOR RUTR"/>
    <property type="match status" value="1"/>
</dbReference>
<dbReference type="RefSeq" id="WP_223094952.1">
    <property type="nucleotide sequence ID" value="NZ_CP061913.1"/>
</dbReference>
<keyword evidence="7" id="KW-1185">Reference proteome</keyword>